<comment type="caution">
    <text evidence="4">The sequence shown here is derived from an EMBL/GenBank/DDBJ whole genome shotgun (WGS) entry which is preliminary data.</text>
</comment>
<keyword evidence="5" id="KW-1185">Reference proteome</keyword>
<dbReference type="GO" id="GO:0007059">
    <property type="term" value="P:chromosome segregation"/>
    <property type="evidence" value="ECO:0007669"/>
    <property type="project" value="UniProtKB-UniRule"/>
</dbReference>
<keyword evidence="2" id="KW-0132">Cell division</keyword>
<evidence type="ECO:0000313" key="5">
    <source>
        <dbReference type="Proteomes" id="UP001185092"/>
    </source>
</evidence>
<proteinExistence type="inferred from homology"/>
<comment type="function">
    <text evidence="2">Participates in chromosomal partition during cell division. May act via the formation of a condensin-like complex containing Smc and ScpB that pull DNA away from mid-cell into both cell halves.</text>
</comment>
<dbReference type="PANTHER" id="PTHR33969:SF2">
    <property type="entry name" value="SEGREGATION AND CONDENSATION PROTEIN A"/>
    <property type="match status" value="1"/>
</dbReference>
<gene>
    <name evidence="2" type="primary">scpA</name>
    <name evidence="4" type="ORF">HNQ88_002727</name>
</gene>
<evidence type="ECO:0000313" key="4">
    <source>
        <dbReference type="EMBL" id="MDR6239679.1"/>
    </source>
</evidence>
<dbReference type="RefSeq" id="WP_309939422.1">
    <property type="nucleotide sequence ID" value="NZ_AP025305.1"/>
</dbReference>
<dbReference type="HAMAP" id="MF_01805">
    <property type="entry name" value="ScpA"/>
    <property type="match status" value="1"/>
</dbReference>
<comment type="subcellular location">
    <subcellularLocation>
        <location evidence="2">Cytoplasm</location>
    </subcellularLocation>
    <text evidence="2">Associated with two foci at the outer edges of the nucleoid region in young cells, and at four foci within both cell halves in older cells.</text>
</comment>
<dbReference type="PANTHER" id="PTHR33969">
    <property type="entry name" value="SEGREGATION AND CONDENSATION PROTEIN A"/>
    <property type="match status" value="1"/>
</dbReference>
<dbReference type="EMBL" id="JAVDQD010000003">
    <property type="protein sequence ID" value="MDR6239679.1"/>
    <property type="molecule type" value="Genomic_DNA"/>
</dbReference>
<evidence type="ECO:0000256" key="2">
    <source>
        <dbReference type="HAMAP-Rule" id="MF_01805"/>
    </source>
</evidence>
<evidence type="ECO:0000256" key="1">
    <source>
        <dbReference type="ARBA" id="ARBA00044777"/>
    </source>
</evidence>
<comment type="similarity">
    <text evidence="2">Belongs to the ScpA family.</text>
</comment>
<keyword evidence="2" id="KW-0963">Cytoplasm</keyword>
<dbReference type="Gene3D" id="6.10.250.2410">
    <property type="match status" value="1"/>
</dbReference>
<reference evidence="4" key="1">
    <citation type="submission" date="2023-07" db="EMBL/GenBank/DDBJ databases">
        <title>Genomic Encyclopedia of Type Strains, Phase IV (KMG-IV): sequencing the most valuable type-strain genomes for metagenomic binning, comparative biology and taxonomic classification.</title>
        <authorList>
            <person name="Goeker M."/>
        </authorList>
    </citation>
    <scope>NUCLEOTIDE SEQUENCE</scope>
    <source>
        <strain evidence="4">DSM 26174</strain>
    </source>
</reference>
<comment type="subunit">
    <text evidence="2">Component of a cohesin-like complex composed of ScpA, ScpB and the Smc homodimer, in which ScpA and ScpB bind to the head domain of Smc. The presence of the three proteins is required for the association of the complex with DNA.</text>
</comment>
<name>A0AAE4BQY8_9BACT</name>
<accession>A0AAE4BQY8</accession>
<dbReference type="GO" id="GO:0051301">
    <property type="term" value="P:cell division"/>
    <property type="evidence" value="ECO:0007669"/>
    <property type="project" value="UniProtKB-KW"/>
</dbReference>
<dbReference type="GO" id="GO:0006260">
    <property type="term" value="P:DNA replication"/>
    <property type="evidence" value="ECO:0007669"/>
    <property type="project" value="UniProtKB-UniRule"/>
</dbReference>
<organism evidence="4 5">
    <name type="scientific">Aureibacter tunicatorum</name>
    <dbReference type="NCBI Taxonomy" id="866807"/>
    <lineage>
        <taxon>Bacteria</taxon>
        <taxon>Pseudomonadati</taxon>
        <taxon>Bacteroidota</taxon>
        <taxon>Cytophagia</taxon>
        <taxon>Cytophagales</taxon>
        <taxon>Persicobacteraceae</taxon>
        <taxon>Aureibacter</taxon>
    </lineage>
</organism>
<evidence type="ECO:0000256" key="3">
    <source>
        <dbReference type="SAM" id="Coils"/>
    </source>
</evidence>
<protein>
    <recommendedName>
        <fullName evidence="1 2">Segregation and condensation protein A</fullName>
    </recommendedName>
</protein>
<keyword evidence="3" id="KW-0175">Coiled coil</keyword>
<sequence length="245" mass="28934">MDFEIKLPLFEGPFDLLLFFIERDEIEIHDIPISRITDEFLSYLQQMEELNIEVASEFILMAATLMKIKSKMLIPRPELDEQGDEVDPRDELVSHLIEYKKFKKIAQDFSSFENHYFETSPRGNLSEELKELNKEVDDVSLELHDLTLYHIFKMYNKVMKRYENEKNHQIHSIVKYPYTIVEQKDYIMNKLLDNEGLAFGSIVNDFPTKIGLIFNFLAVLDLLQLNKIRLELGEGYNNFMIHKSA</sequence>
<dbReference type="AlphaFoldDB" id="A0AAE4BQY8"/>
<dbReference type="GO" id="GO:0005737">
    <property type="term" value="C:cytoplasm"/>
    <property type="evidence" value="ECO:0007669"/>
    <property type="project" value="UniProtKB-SubCell"/>
</dbReference>
<dbReference type="Proteomes" id="UP001185092">
    <property type="component" value="Unassembled WGS sequence"/>
</dbReference>
<keyword evidence="2" id="KW-0159">Chromosome partition</keyword>
<dbReference type="Pfam" id="PF02616">
    <property type="entry name" value="SMC_ScpA"/>
    <property type="match status" value="1"/>
</dbReference>
<keyword evidence="2" id="KW-0131">Cell cycle</keyword>
<dbReference type="InterPro" id="IPR003768">
    <property type="entry name" value="ScpA"/>
</dbReference>
<feature type="coiled-coil region" evidence="3">
    <location>
        <begin position="122"/>
        <end position="149"/>
    </location>
</feature>